<proteinExistence type="inferred from homology"/>
<keyword evidence="11" id="KW-1185">Reference proteome</keyword>
<dbReference type="Pfam" id="PF02463">
    <property type="entry name" value="SMC_N"/>
    <property type="match status" value="2"/>
</dbReference>
<feature type="compositionally biased region" description="Basic and acidic residues" evidence="8">
    <location>
        <begin position="282"/>
        <end position="296"/>
    </location>
</feature>
<evidence type="ECO:0000259" key="9">
    <source>
        <dbReference type="SMART" id="SM00968"/>
    </source>
</evidence>
<dbReference type="GO" id="GO:0051321">
    <property type="term" value="P:meiotic cell cycle"/>
    <property type="evidence" value="ECO:0007669"/>
    <property type="project" value="UniProtKB-KW"/>
</dbReference>
<name>A0A0E0N9E3_ORYRU</name>
<comment type="similarity">
    <text evidence="1">Belongs to the SMC family. SMC3 subfamily.</text>
</comment>
<dbReference type="CDD" id="cd03272">
    <property type="entry name" value="ABC_SMC3_euk"/>
    <property type="match status" value="1"/>
</dbReference>
<dbReference type="Gene3D" id="3.30.70.1620">
    <property type="match status" value="2"/>
</dbReference>
<dbReference type="GO" id="GO:0005694">
    <property type="term" value="C:chromosome"/>
    <property type="evidence" value="ECO:0007669"/>
    <property type="project" value="InterPro"/>
</dbReference>
<dbReference type="InterPro" id="IPR036277">
    <property type="entry name" value="SMC_hinge_sf"/>
</dbReference>
<feature type="coiled-coil region" evidence="7">
    <location>
        <begin position="1899"/>
        <end position="1957"/>
    </location>
</feature>
<feature type="compositionally biased region" description="Basic and acidic residues" evidence="8">
    <location>
        <begin position="2113"/>
        <end position="2122"/>
    </location>
</feature>
<feature type="region of interest" description="Disordered" evidence="8">
    <location>
        <begin position="274"/>
        <end position="298"/>
    </location>
</feature>
<keyword evidence="5" id="KW-0539">Nucleus</keyword>
<feature type="domain" description="SMC hinge" evidence="9">
    <location>
        <begin position="435"/>
        <end position="548"/>
    </location>
</feature>
<evidence type="ECO:0000256" key="6">
    <source>
        <dbReference type="ARBA" id="ARBA00023306"/>
    </source>
</evidence>
<protein>
    <recommendedName>
        <fullName evidence="9">SMC hinge domain-containing protein</fullName>
    </recommendedName>
</protein>
<evidence type="ECO:0000313" key="10">
    <source>
        <dbReference type="EnsemblPlants" id="ORUFI02G02670.1"/>
    </source>
</evidence>
<feature type="coiled-coil region" evidence="7">
    <location>
        <begin position="337"/>
        <end position="409"/>
    </location>
</feature>
<feature type="coiled-coil region" evidence="7">
    <location>
        <begin position="1473"/>
        <end position="1556"/>
    </location>
</feature>
<dbReference type="GO" id="GO:0005524">
    <property type="term" value="F:ATP binding"/>
    <property type="evidence" value="ECO:0007669"/>
    <property type="project" value="InterPro"/>
</dbReference>
<keyword evidence="3" id="KW-0498">Mitosis</keyword>
<evidence type="ECO:0000256" key="2">
    <source>
        <dbReference type="ARBA" id="ARBA00022618"/>
    </source>
</evidence>
<accession>A0A0E0N9E3</accession>
<dbReference type="HOGENOM" id="CLU_230386_0_0_1"/>
<evidence type="ECO:0000256" key="5">
    <source>
        <dbReference type="ARBA" id="ARBA00023242"/>
    </source>
</evidence>
<keyword evidence="2" id="KW-0132">Cell division</keyword>
<dbReference type="EnsemblPlants" id="ORUFI02G02670.1">
    <property type="protein sequence ID" value="ORUFI02G02670.1"/>
    <property type="gene ID" value="ORUFI02G02670"/>
</dbReference>
<feature type="compositionally biased region" description="Basic and acidic residues" evidence="8">
    <location>
        <begin position="957"/>
        <end position="967"/>
    </location>
</feature>
<dbReference type="Gene3D" id="6.10.250.3110">
    <property type="match status" value="1"/>
</dbReference>
<dbReference type="GO" id="GO:0051301">
    <property type="term" value="P:cell division"/>
    <property type="evidence" value="ECO:0007669"/>
    <property type="project" value="UniProtKB-KW"/>
</dbReference>
<dbReference type="STRING" id="4529.A0A0E0N9E3"/>
<dbReference type="Proteomes" id="UP000008022">
    <property type="component" value="Unassembled WGS sequence"/>
</dbReference>
<evidence type="ECO:0000256" key="4">
    <source>
        <dbReference type="ARBA" id="ARBA00023054"/>
    </source>
</evidence>
<keyword evidence="6" id="KW-0131">Cell cycle</keyword>
<dbReference type="Gene3D" id="1.20.1060.20">
    <property type="match status" value="2"/>
</dbReference>
<feature type="region of interest" description="Disordered" evidence="8">
    <location>
        <begin position="2099"/>
        <end position="2122"/>
    </location>
</feature>
<evidence type="ECO:0000256" key="8">
    <source>
        <dbReference type="SAM" id="MobiDB-lite"/>
    </source>
</evidence>
<dbReference type="Gene3D" id="3.40.50.300">
    <property type="entry name" value="P-loop containing nucleotide triphosphate hydrolases"/>
    <property type="match status" value="4"/>
</dbReference>
<dbReference type="FunFam" id="3.40.50.300:FF:000370">
    <property type="entry name" value="Structural maintenance of chromosomes 3"/>
    <property type="match status" value="1"/>
</dbReference>
<dbReference type="SUPFAM" id="SSF75553">
    <property type="entry name" value="Smc hinge domain"/>
    <property type="match status" value="2"/>
</dbReference>
<dbReference type="SMART" id="SM00968">
    <property type="entry name" value="SMC_hinge"/>
    <property type="match status" value="2"/>
</dbReference>
<dbReference type="InterPro" id="IPR027417">
    <property type="entry name" value="P-loop_NTPase"/>
</dbReference>
<keyword evidence="4 7" id="KW-0175">Coiled coil</keyword>
<feature type="coiled-coil region" evidence="7">
    <location>
        <begin position="1246"/>
        <end position="1312"/>
    </location>
</feature>
<dbReference type="InterPro" id="IPR003395">
    <property type="entry name" value="RecF/RecN/SMC_N"/>
</dbReference>
<feature type="domain" description="SMC hinge" evidence="9">
    <location>
        <begin position="1582"/>
        <end position="1694"/>
    </location>
</feature>
<reference evidence="11" key="1">
    <citation type="submission" date="2013-06" db="EMBL/GenBank/DDBJ databases">
        <authorList>
            <person name="Zhao Q."/>
        </authorList>
    </citation>
    <scope>NUCLEOTIDE SEQUENCE</scope>
    <source>
        <strain evidence="11">cv. W1943</strain>
    </source>
</reference>
<dbReference type="InterPro" id="IPR010935">
    <property type="entry name" value="SMC_hinge"/>
</dbReference>
<dbReference type="Pfam" id="PF06470">
    <property type="entry name" value="SMC_hinge"/>
    <property type="match status" value="2"/>
</dbReference>
<evidence type="ECO:0000313" key="11">
    <source>
        <dbReference type="Proteomes" id="UP000008022"/>
    </source>
</evidence>
<dbReference type="GO" id="GO:0016887">
    <property type="term" value="F:ATP hydrolysis activity"/>
    <property type="evidence" value="ECO:0007669"/>
    <property type="project" value="InterPro"/>
</dbReference>
<reference evidence="10" key="2">
    <citation type="submission" date="2015-06" db="UniProtKB">
        <authorList>
            <consortium name="EnsemblPlants"/>
        </authorList>
    </citation>
    <scope>IDENTIFICATION</scope>
</reference>
<dbReference type="PANTHER" id="PTHR43977">
    <property type="entry name" value="STRUCTURAL MAINTENANCE OF CHROMOSOMES PROTEIN 3"/>
    <property type="match status" value="1"/>
</dbReference>
<feature type="coiled-coil region" evidence="7">
    <location>
        <begin position="771"/>
        <end position="829"/>
    </location>
</feature>
<sequence length="2254" mass="258932">MFQNLRSEDRGALLHEGADISVLSAFVEIVFDNSDNRIPVEKKVVRLRRTVASKKDEYYLDGKHISKTEVMNLLENAGFSRSNPYYVVQQGKIAALTLMKDSERLELLKEIGGTRGTSCKWTLIHDLLAANKRKQIDQVVHYLEERLRELDEEKEEMKKYQQLDKQRRSLEYTILDHELNDTRNELALMDDNRRKISERMSHADNEVVDVREKIRSFEKEIKFSTKGINENKAQKEDVEKKCTEVLKVVAQIELDLRDIKDRILNEKLAKDEAARDSQSVRMESERSKSELAETSKGRATQFANKAARDKWLQKEIDDLECVLLSNRKQGGLLQEEIQKLKDKINNLNSYFEFYESESNKLESALAKKHSDYNDLRKQRDKLQEERNYEANVTAEKDRLKENLVNAKEKLGNATPGDIIRGLNCVSRITMEHGITGVVGPILELIDCDEKLFTAVEVTAGNSLFHVVVENDDISTKIIQVLTREKGGRVTFIPLNRVKVPDVSYPRSDDFVPLLERLECNKANHRRAFEQVFGRTVICKDLETATKVARDNGLNCITLDGDQVARKGHMTGGFHDYRCSKLKFVKTIKNNMKAIEDKEEHLKNVERNLSDILSPCLHDADKKMTDLVTKQQQMDAESDHAKSELEHFKVGIASTMKQIGSLEKALGKKEKSLDNIQNQIVQIQSGIAMKYNEMGTEIIDQLTSEERDLLLQLNTELTELKGKFVLCRNRRIEIETRKEELKANLSTNLMRRQKEFEAVISSADSKTLSLEAESKEQELNSSKSSLDDLTAMLKANVDAINNFTIKIEELKRQRDNLKTLEANLDQTVRDGAKDLEQLMSSRSMHLAKQEECMKKIRDLGPFKNKRQLQKMLYDCNEQLQQFRHVKKKPLDCVNFTEQREQLERRRAELDAGDQKIRELVSILDQRKDESIERTFKGVARHFREDGDAGDEDIDNDEDGPREPDSEDRMEKYIGVSFTGQGETQSMKQLSGGQKTVVALTLIFAIQRCDPAPFYLFDEIDAALDTQYRTAVGNMIRRLSDMADTQFIATTFRPEIVKVADKIYGVTYKNRVVIEGFKSYREEISTEPFSPKVNVVVGANGSGKSNFFHAIRFVLSDMFQNLRSEDRGALLHEGAGHSVVSAFVEIVFDNSDNRIPVDKEEVRLRRTVASKKDEYYLDGKHVSKTEVMNLLESAGFSRSNPYYVVQQGKIASLTLMKDSERLDLLKEIGGETSCEWTFIHALLTANKRKQIDQVVHYLEERLRELDEEKEELKKYQQLDKQRRSLEYTILDHELNEARNELASMDDNRRKISERMSHADNEVVDVREKVKTFDKEIKYSTKGINDTKAQKEGVEKKRTEALKVVAQIELDLRDIKDRILNEKRAKDEAAKDLQSVRMESEKSKSELAEISKVHQAKLKEEEEISKSIMDREKRLSILYQKQGRATQFANKAARDKWLQKEIDDLERVLLSNRKQEGLLQEEIQKLKDEINNLNSYIESRKSESSKLESALAKKHNDYNDLRKQRDELQEERKSFWKEEADVTAEIDRLKDDLVKAQKSLDHATPGDIRRGLNSVSRIIRDHGITGVFGPVLELVDCEEKFFTAVEVTAGNSLFHVVVENDDISTRIIQVLTREKGGRVTFIPLNRVKVPDVSCPQSPDFVPLLKKLKYRADHRRAFEQVFGRTVICRDLETATKVARGNGLDCITLDGDQVARKGGMTGGFYDSRRSKLKFVKIIRDNKTAIEKKAAHLENKITDLVTKQQQMDAECDHAKSELEQFKVDIASAMKQMLSLDKALGKKEKSLDNIRNQIEQIQSGIAMKNDEMGTELIDQLTSEERDLLSRLNPEITELKEKFLLCKNSRIEIETRKEELETNLSTNLMRRQKELEAIISSADSKTLPLEAESKEQELKSSKRSLDELTAMLKANVDAINNFTRKMEELKRQRDDLKALEANLEQTVQDGAKDLEQLMSSRSMHLAKQEECMKKIRDLGSLPADAFETYKRKNKKQLQKMLYDCNEQLQQFSHVNKKALDQYVNFTEQREQLQRRRAELDAGDQKIRELISVLDQRKDESIERTFKGVARHFREVFSELVQGGHGHLVMMRKKDGDADDDDNDEDGPREPDPEGRIEKYIGVKVKVSFTGKGETQSMKQLSGGQKTVVALTLIFAIQRCDPAPFYLFDEIDAALDPQYRTAVGNMIRRLADMADTQFIATTFRPEIAKVADKIYGVTHKNRVSYINVVSKEQALDFIEHDQTHNAS</sequence>
<organism evidence="10 11">
    <name type="scientific">Oryza rufipogon</name>
    <name type="common">Brownbeard rice</name>
    <name type="synonym">Asian wild rice</name>
    <dbReference type="NCBI Taxonomy" id="4529"/>
    <lineage>
        <taxon>Eukaryota</taxon>
        <taxon>Viridiplantae</taxon>
        <taxon>Streptophyta</taxon>
        <taxon>Embryophyta</taxon>
        <taxon>Tracheophyta</taxon>
        <taxon>Spermatophyta</taxon>
        <taxon>Magnoliopsida</taxon>
        <taxon>Liliopsida</taxon>
        <taxon>Poales</taxon>
        <taxon>Poaceae</taxon>
        <taxon>BOP clade</taxon>
        <taxon>Oryzoideae</taxon>
        <taxon>Oryzeae</taxon>
        <taxon>Oryzinae</taxon>
        <taxon>Oryza</taxon>
    </lineage>
</organism>
<evidence type="ECO:0000256" key="1">
    <source>
        <dbReference type="ARBA" id="ARBA00005917"/>
    </source>
</evidence>
<dbReference type="GO" id="GO:0051276">
    <property type="term" value="P:chromosome organization"/>
    <property type="evidence" value="ECO:0007669"/>
    <property type="project" value="InterPro"/>
</dbReference>
<evidence type="ECO:0000256" key="7">
    <source>
        <dbReference type="SAM" id="Coils"/>
    </source>
</evidence>
<feature type="coiled-coil region" evidence="7">
    <location>
        <begin position="1730"/>
        <end position="1820"/>
    </location>
</feature>
<dbReference type="eggNOG" id="KOG0964">
    <property type="taxonomic scope" value="Eukaryota"/>
</dbReference>
<feature type="coiled-coil region" evidence="7">
    <location>
        <begin position="133"/>
        <end position="220"/>
    </location>
</feature>
<feature type="compositionally biased region" description="Acidic residues" evidence="8">
    <location>
        <begin position="946"/>
        <end position="956"/>
    </location>
</feature>
<evidence type="ECO:0000256" key="3">
    <source>
        <dbReference type="ARBA" id="ARBA00022776"/>
    </source>
</evidence>
<dbReference type="Gramene" id="ORUFI02G02670.1">
    <property type="protein sequence ID" value="ORUFI02G02670.1"/>
    <property type="gene ID" value="ORUFI02G02670"/>
</dbReference>
<dbReference type="InterPro" id="IPR041741">
    <property type="entry name" value="SMC3_ABC_euk"/>
</dbReference>
<feature type="region of interest" description="Disordered" evidence="8">
    <location>
        <begin position="941"/>
        <end position="967"/>
    </location>
</feature>
<dbReference type="SUPFAM" id="SSF52540">
    <property type="entry name" value="P-loop containing nucleoside triphosphate hydrolases"/>
    <property type="match status" value="2"/>
</dbReference>